<accession>A0ABD2PIQ9</accession>
<comment type="caution">
    <text evidence="1">The sequence shown here is derived from an EMBL/GenBank/DDBJ whole genome shotgun (WGS) entry which is preliminary data.</text>
</comment>
<gene>
    <name evidence="1" type="ORF">Ciccas_014477</name>
</gene>
<name>A0ABD2PIQ9_9PLAT</name>
<sequence length="306" mass="36304">MRSLEKFEEKLKLAFEADDEIKIEKVLFSDYEGEYIYYNRIGVHLMECYSSQVCDIIKRATNLGTVNKIIETLVHGSAKKYEGDKAKFKMVYEALASYGKTCHFENSGQFHYFVFVSFQMLKSFQSNDPVWESKLKQLMGTICSKRFLIDDETMLVNWFSKQIHSTKKEFLDLNYDITVRFLQYHLELLVHHLPLEKLFSICDQMVVQKFINTIFEYSELVSRRSYYELISRLITRVYIHKGYFAPEYSLAQHPVSKFHLLRSEDSSSNLYRYVRFSYLGNLHSAKDHWIEKIQGKFETDRMANGR</sequence>
<dbReference type="AlphaFoldDB" id="A0ABD2PIQ9"/>
<protein>
    <submittedName>
        <fullName evidence="1">Uncharacterized protein</fullName>
    </submittedName>
</protein>
<keyword evidence="2" id="KW-1185">Reference proteome</keyword>
<evidence type="ECO:0000313" key="1">
    <source>
        <dbReference type="EMBL" id="KAL3307024.1"/>
    </source>
</evidence>
<organism evidence="1 2">
    <name type="scientific">Cichlidogyrus casuarinus</name>
    <dbReference type="NCBI Taxonomy" id="1844966"/>
    <lineage>
        <taxon>Eukaryota</taxon>
        <taxon>Metazoa</taxon>
        <taxon>Spiralia</taxon>
        <taxon>Lophotrochozoa</taxon>
        <taxon>Platyhelminthes</taxon>
        <taxon>Monogenea</taxon>
        <taxon>Monopisthocotylea</taxon>
        <taxon>Dactylogyridea</taxon>
        <taxon>Ancyrocephalidae</taxon>
        <taxon>Cichlidogyrus</taxon>
    </lineage>
</organism>
<evidence type="ECO:0000313" key="2">
    <source>
        <dbReference type="Proteomes" id="UP001626550"/>
    </source>
</evidence>
<reference evidence="1 2" key="1">
    <citation type="submission" date="2024-11" db="EMBL/GenBank/DDBJ databases">
        <title>Adaptive evolution of stress response genes in parasites aligns with host niche diversity.</title>
        <authorList>
            <person name="Hahn C."/>
            <person name="Resl P."/>
        </authorList>
    </citation>
    <scope>NUCLEOTIDE SEQUENCE [LARGE SCALE GENOMIC DNA]</scope>
    <source>
        <strain evidence="1">EGGRZ-B1_66</strain>
        <tissue evidence="1">Body</tissue>
    </source>
</reference>
<dbReference type="EMBL" id="JBJKFK010008624">
    <property type="protein sequence ID" value="KAL3307024.1"/>
    <property type="molecule type" value="Genomic_DNA"/>
</dbReference>
<dbReference type="Proteomes" id="UP001626550">
    <property type="component" value="Unassembled WGS sequence"/>
</dbReference>
<proteinExistence type="predicted"/>